<keyword evidence="1" id="KW-0812">Transmembrane</keyword>
<dbReference type="WBParaSite" id="L893_g12596.t1">
    <property type="protein sequence ID" value="L893_g12596.t1"/>
    <property type="gene ID" value="L893_g12596"/>
</dbReference>
<feature type="transmembrane region" description="Helical" evidence="1">
    <location>
        <begin position="160"/>
        <end position="187"/>
    </location>
</feature>
<feature type="transmembrane region" description="Helical" evidence="1">
    <location>
        <begin position="31"/>
        <end position="53"/>
    </location>
</feature>
<feature type="transmembrane region" description="Helical" evidence="1">
    <location>
        <begin position="115"/>
        <end position="139"/>
    </location>
</feature>
<keyword evidence="1" id="KW-1133">Transmembrane helix</keyword>
<dbReference type="Gene3D" id="1.20.1070.10">
    <property type="entry name" value="Rhodopsin 7-helix transmembrane proteins"/>
    <property type="match status" value="1"/>
</dbReference>
<feature type="transmembrane region" description="Helical" evidence="1">
    <location>
        <begin position="193"/>
        <end position="214"/>
    </location>
</feature>
<protein>
    <submittedName>
        <fullName evidence="3">G_PROTEIN_RECEP_F1_2 domain-containing protein</fullName>
    </submittedName>
</protein>
<keyword evidence="2" id="KW-1185">Reference proteome</keyword>
<evidence type="ECO:0000313" key="3">
    <source>
        <dbReference type="WBParaSite" id="L893_g12596.t1"/>
    </source>
</evidence>
<evidence type="ECO:0000313" key="2">
    <source>
        <dbReference type="Proteomes" id="UP000095287"/>
    </source>
</evidence>
<sequence length="243" mass="27642">MTPIFVCPVSPISAYFFPFVFPSTIEVNHNLIYWSGIWYASSIMTTGLADMFNTIDRVLAISYPVRYAAQKKRFVLVAFASISAVFGFVFFLMLVERIEPGRYDVMFGRHITYRMSSMIMMVNAGVALFNVPVAVVFFCKLRKFNKSLLRSNKSASTANMVVLHQMILSIVFWIVPTIGNIIALYVFKVNFSVALGPYIVTLLMTYLMACSIMYRRKLVRHRKPHAVQSLWLKATGRNVAPSL</sequence>
<organism evidence="2 3">
    <name type="scientific">Steinernema glaseri</name>
    <dbReference type="NCBI Taxonomy" id="37863"/>
    <lineage>
        <taxon>Eukaryota</taxon>
        <taxon>Metazoa</taxon>
        <taxon>Ecdysozoa</taxon>
        <taxon>Nematoda</taxon>
        <taxon>Chromadorea</taxon>
        <taxon>Rhabditida</taxon>
        <taxon>Tylenchina</taxon>
        <taxon>Panagrolaimomorpha</taxon>
        <taxon>Strongyloidoidea</taxon>
        <taxon>Steinernematidae</taxon>
        <taxon>Steinernema</taxon>
    </lineage>
</organism>
<accession>A0A1I7Y4B0</accession>
<name>A0A1I7Y4B0_9BILA</name>
<reference evidence="3" key="1">
    <citation type="submission" date="2016-11" db="UniProtKB">
        <authorList>
            <consortium name="WormBaseParasite"/>
        </authorList>
    </citation>
    <scope>IDENTIFICATION</scope>
</reference>
<feature type="transmembrane region" description="Helical" evidence="1">
    <location>
        <begin position="74"/>
        <end position="95"/>
    </location>
</feature>
<dbReference type="AlphaFoldDB" id="A0A1I7Y4B0"/>
<evidence type="ECO:0000256" key="1">
    <source>
        <dbReference type="SAM" id="Phobius"/>
    </source>
</evidence>
<keyword evidence="1" id="KW-0472">Membrane</keyword>
<proteinExistence type="predicted"/>
<dbReference type="Proteomes" id="UP000095287">
    <property type="component" value="Unplaced"/>
</dbReference>